<evidence type="ECO:0000256" key="2">
    <source>
        <dbReference type="ARBA" id="ARBA00023015"/>
    </source>
</evidence>
<proteinExistence type="inferred from homology"/>
<dbReference type="AlphaFoldDB" id="A0A356LKA1"/>
<dbReference type="GO" id="GO:0043565">
    <property type="term" value="F:sequence-specific DNA binding"/>
    <property type="evidence" value="ECO:0007669"/>
    <property type="project" value="TreeGrafter"/>
</dbReference>
<gene>
    <name evidence="6" type="ORF">DD666_18605</name>
</gene>
<dbReference type="SUPFAM" id="SSF53850">
    <property type="entry name" value="Periplasmic binding protein-like II"/>
    <property type="match status" value="1"/>
</dbReference>
<feature type="domain" description="HTH lysR-type" evidence="5">
    <location>
        <begin position="8"/>
        <end position="65"/>
    </location>
</feature>
<dbReference type="EMBL" id="DOEK01000039">
    <property type="protein sequence ID" value="HBP31406.1"/>
    <property type="molecule type" value="Genomic_DNA"/>
</dbReference>
<name>A0A356LKA1_9BURK</name>
<evidence type="ECO:0000313" key="6">
    <source>
        <dbReference type="EMBL" id="HBP31406.1"/>
    </source>
</evidence>
<keyword evidence="3" id="KW-0238">DNA-binding</keyword>
<dbReference type="Pfam" id="PF00126">
    <property type="entry name" value="HTH_1"/>
    <property type="match status" value="1"/>
</dbReference>
<reference evidence="6 7" key="1">
    <citation type="journal article" date="2018" name="Nat. Biotechnol.">
        <title>A standardized bacterial taxonomy based on genome phylogeny substantially revises the tree of life.</title>
        <authorList>
            <person name="Parks D.H."/>
            <person name="Chuvochina M."/>
            <person name="Waite D.W."/>
            <person name="Rinke C."/>
            <person name="Skarshewski A."/>
            <person name="Chaumeil P.A."/>
            <person name="Hugenholtz P."/>
        </authorList>
    </citation>
    <scope>NUCLEOTIDE SEQUENCE [LARGE SCALE GENOMIC DNA]</scope>
    <source>
        <strain evidence="6">UBA10707</strain>
    </source>
</reference>
<dbReference type="InterPro" id="IPR005119">
    <property type="entry name" value="LysR_subst-bd"/>
</dbReference>
<dbReference type="PANTHER" id="PTHR30537:SF79">
    <property type="entry name" value="TRANSCRIPTIONAL REGULATOR-RELATED"/>
    <property type="match status" value="1"/>
</dbReference>
<dbReference type="InterPro" id="IPR000847">
    <property type="entry name" value="LysR_HTH_N"/>
</dbReference>
<evidence type="ECO:0000256" key="1">
    <source>
        <dbReference type="ARBA" id="ARBA00009437"/>
    </source>
</evidence>
<dbReference type="InterPro" id="IPR036390">
    <property type="entry name" value="WH_DNA-bd_sf"/>
</dbReference>
<dbReference type="SUPFAM" id="SSF46785">
    <property type="entry name" value="Winged helix' DNA-binding domain"/>
    <property type="match status" value="1"/>
</dbReference>
<dbReference type="PROSITE" id="PS50931">
    <property type="entry name" value="HTH_LYSR"/>
    <property type="match status" value="1"/>
</dbReference>
<evidence type="ECO:0000313" key="7">
    <source>
        <dbReference type="Proteomes" id="UP000264036"/>
    </source>
</evidence>
<keyword evidence="2" id="KW-0805">Transcription regulation</keyword>
<dbReference type="PANTHER" id="PTHR30537">
    <property type="entry name" value="HTH-TYPE TRANSCRIPTIONAL REGULATOR"/>
    <property type="match status" value="1"/>
</dbReference>
<dbReference type="GO" id="GO:0006351">
    <property type="term" value="P:DNA-templated transcription"/>
    <property type="evidence" value="ECO:0007669"/>
    <property type="project" value="TreeGrafter"/>
</dbReference>
<evidence type="ECO:0000256" key="4">
    <source>
        <dbReference type="ARBA" id="ARBA00023163"/>
    </source>
</evidence>
<protein>
    <recommendedName>
        <fullName evidence="5">HTH lysR-type domain-containing protein</fullName>
    </recommendedName>
</protein>
<dbReference type="InterPro" id="IPR036388">
    <property type="entry name" value="WH-like_DNA-bd_sf"/>
</dbReference>
<sequence>MKIRQPLPPLNSLKAFEATARLKSMALAAKELHVTPSAVSQQIKQLEHHLGQRVITQSRSGIVLTAYGRDALPKLSQAFDLLAGSFHHPRDPLLVRISVLPSFARFWLNPRLPAFFRQHPAIRLDIDSSPKLIDFTFDDLDLAIRYGKGNYETPLCDSLMKEAHQAVCTPRQYPAWAPLVESGDFARLPLIGDRGMLGGDEQDVTWREWLHAKAPESTLPDYRITYTDSGLAIDAALAHQGMLLGRLVLLDPLLKEQKLLALDPLILRSELGYFLLGPSLAGLSEGAQKFRQWLLQEAAAYQTQHHTQSPGFSDR</sequence>
<accession>A0A356LKA1</accession>
<dbReference type="InterPro" id="IPR058163">
    <property type="entry name" value="LysR-type_TF_proteobact-type"/>
</dbReference>
<evidence type="ECO:0000259" key="5">
    <source>
        <dbReference type="PROSITE" id="PS50931"/>
    </source>
</evidence>
<dbReference type="Pfam" id="PF03466">
    <property type="entry name" value="LysR_substrate"/>
    <property type="match status" value="1"/>
</dbReference>
<comment type="caution">
    <text evidence="6">The sequence shown here is derived from an EMBL/GenBank/DDBJ whole genome shotgun (WGS) entry which is preliminary data.</text>
</comment>
<evidence type="ECO:0000256" key="3">
    <source>
        <dbReference type="ARBA" id="ARBA00023125"/>
    </source>
</evidence>
<comment type="similarity">
    <text evidence="1">Belongs to the LysR transcriptional regulatory family.</text>
</comment>
<dbReference type="GO" id="GO:0003700">
    <property type="term" value="F:DNA-binding transcription factor activity"/>
    <property type="evidence" value="ECO:0007669"/>
    <property type="project" value="InterPro"/>
</dbReference>
<keyword evidence="4" id="KW-0804">Transcription</keyword>
<organism evidence="6 7">
    <name type="scientific">Advenella kashmirensis</name>
    <dbReference type="NCBI Taxonomy" id="310575"/>
    <lineage>
        <taxon>Bacteria</taxon>
        <taxon>Pseudomonadati</taxon>
        <taxon>Pseudomonadota</taxon>
        <taxon>Betaproteobacteria</taxon>
        <taxon>Burkholderiales</taxon>
        <taxon>Alcaligenaceae</taxon>
    </lineage>
</organism>
<dbReference type="Gene3D" id="1.10.10.10">
    <property type="entry name" value="Winged helix-like DNA-binding domain superfamily/Winged helix DNA-binding domain"/>
    <property type="match status" value="1"/>
</dbReference>
<dbReference type="Proteomes" id="UP000264036">
    <property type="component" value="Unassembled WGS sequence"/>
</dbReference>
<dbReference type="Gene3D" id="3.40.190.10">
    <property type="entry name" value="Periplasmic binding protein-like II"/>
    <property type="match status" value="2"/>
</dbReference>